<accession>A0A0G4GFQ3</accession>
<sequence>MAKYNQVSPSELSKLHTLIRTYHWKGDASNLEPNLGYIIGKFEQLKSLEAQRAKTDEQHKKLVYSLNKTDKIAAVKAILPKQAYQQPLAFLNLQQQNEANNNFAAFQ</sequence>
<evidence type="ECO:0000313" key="1">
    <source>
        <dbReference type="EMBL" id="CEM28343.1"/>
    </source>
</evidence>
<gene>
    <name evidence="1" type="ORF">Vbra_356</name>
</gene>
<organism evidence="1 2">
    <name type="scientific">Vitrella brassicaformis (strain CCMP3155)</name>
    <dbReference type="NCBI Taxonomy" id="1169540"/>
    <lineage>
        <taxon>Eukaryota</taxon>
        <taxon>Sar</taxon>
        <taxon>Alveolata</taxon>
        <taxon>Colpodellida</taxon>
        <taxon>Vitrellaceae</taxon>
        <taxon>Vitrella</taxon>
    </lineage>
</organism>
<evidence type="ECO:0000313" key="2">
    <source>
        <dbReference type="Proteomes" id="UP000041254"/>
    </source>
</evidence>
<name>A0A0G4GFQ3_VITBC</name>
<dbReference type="EMBL" id="CDMY01000651">
    <property type="protein sequence ID" value="CEM28343.1"/>
    <property type="molecule type" value="Genomic_DNA"/>
</dbReference>
<dbReference type="VEuPathDB" id="CryptoDB:Vbra_356"/>
<protein>
    <submittedName>
        <fullName evidence="1">Uncharacterized protein</fullName>
    </submittedName>
</protein>
<dbReference type="AlphaFoldDB" id="A0A0G4GFQ3"/>
<dbReference type="Proteomes" id="UP000041254">
    <property type="component" value="Unassembled WGS sequence"/>
</dbReference>
<keyword evidence="2" id="KW-1185">Reference proteome</keyword>
<reference evidence="1 2" key="1">
    <citation type="submission" date="2014-11" db="EMBL/GenBank/DDBJ databases">
        <authorList>
            <person name="Zhu J."/>
            <person name="Qi W."/>
            <person name="Song R."/>
        </authorList>
    </citation>
    <scope>NUCLEOTIDE SEQUENCE [LARGE SCALE GENOMIC DNA]</scope>
</reference>
<dbReference type="InParanoid" id="A0A0G4GFQ3"/>
<proteinExistence type="predicted"/>